<dbReference type="OrthoDB" id="11397at2157"/>
<dbReference type="PANTHER" id="PTHR43096">
    <property type="entry name" value="DNAJ HOMOLOG 1, MITOCHONDRIAL-RELATED"/>
    <property type="match status" value="1"/>
</dbReference>
<dbReference type="Gene3D" id="1.10.287.110">
    <property type="entry name" value="DnaJ domain"/>
    <property type="match status" value="1"/>
</dbReference>
<keyword evidence="1" id="KW-1133">Transmembrane helix</keyword>
<dbReference type="InterPro" id="IPR001623">
    <property type="entry name" value="DnaJ_domain"/>
</dbReference>
<gene>
    <name evidence="3" type="ORF">C5F47_05380</name>
</gene>
<dbReference type="AlphaFoldDB" id="A0A7D5R0B4"/>
<accession>A0A7D5R0B4</accession>
<dbReference type="GO" id="GO:0051082">
    <property type="term" value="F:unfolded protein binding"/>
    <property type="evidence" value="ECO:0007669"/>
    <property type="project" value="TreeGrafter"/>
</dbReference>
<dbReference type="PANTHER" id="PTHR43096:SF58">
    <property type="entry name" value="CHAPERONE DNAJ-DOMAIN SUPERFAMILY PROTEIN"/>
    <property type="match status" value="1"/>
</dbReference>
<dbReference type="InterPro" id="IPR036869">
    <property type="entry name" value="J_dom_sf"/>
</dbReference>
<evidence type="ECO:0000313" key="3">
    <source>
        <dbReference type="EMBL" id="QLH03018.1"/>
    </source>
</evidence>
<evidence type="ECO:0000256" key="1">
    <source>
        <dbReference type="SAM" id="Phobius"/>
    </source>
</evidence>
<protein>
    <submittedName>
        <fullName evidence="3">Molecular chaperone DnaJ</fullName>
    </submittedName>
</protein>
<feature type="domain" description="J" evidence="2">
    <location>
        <begin position="118"/>
        <end position="181"/>
    </location>
</feature>
<keyword evidence="1" id="KW-0812">Transmembrane</keyword>
<proteinExistence type="predicted"/>
<dbReference type="PROSITE" id="PS50076">
    <property type="entry name" value="DNAJ_2"/>
    <property type="match status" value="1"/>
</dbReference>
<evidence type="ECO:0000313" key="4">
    <source>
        <dbReference type="Proteomes" id="UP000509771"/>
    </source>
</evidence>
<reference evidence="3 4" key="1">
    <citation type="submission" date="2018-02" db="EMBL/GenBank/DDBJ databases">
        <title>Complete genome of Nitrosopumilus cobalaminigenes HCA1.</title>
        <authorList>
            <person name="Qin W."/>
            <person name="Zheng Y."/>
            <person name="Stahl D.A."/>
        </authorList>
    </citation>
    <scope>NUCLEOTIDE SEQUENCE [LARGE SCALE GENOMIC DNA]</scope>
    <source>
        <strain evidence="3 4">HCA1</strain>
    </source>
</reference>
<dbReference type="GO" id="GO:0042026">
    <property type="term" value="P:protein refolding"/>
    <property type="evidence" value="ECO:0007669"/>
    <property type="project" value="TreeGrafter"/>
</dbReference>
<dbReference type="KEGG" id="ncl:C5F47_05380"/>
<evidence type="ECO:0000259" key="2">
    <source>
        <dbReference type="PROSITE" id="PS50076"/>
    </source>
</evidence>
<dbReference type="EMBL" id="CP026993">
    <property type="protein sequence ID" value="QLH03018.1"/>
    <property type="molecule type" value="Genomic_DNA"/>
</dbReference>
<dbReference type="PRINTS" id="PR00625">
    <property type="entry name" value="JDOMAIN"/>
</dbReference>
<dbReference type="Pfam" id="PF00226">
    <property type="entry name" value="DnaJ"/>
    <property type="match status" value="1"/>
</dbReference>
<keyword evidence="1" id="KW-0472">Membrane</keyword>
<dbReference type="Proteomes" id="UP000509771">
    <property type="component" value="Chromosome"/>
</dbReference>
<dbReference type="SUPFAM" id="SSF46565">
    <property type="entry name" value="Chaperone J-domain"/>
    <property type="match status" value="1"/>
</dbReference>
<name>A0A7D5R0B4_9ARCH</name>
<dbReference type="CDD" id="cd06257">
    <property type="entry name" value="DnaJ"/>
    <property type="match status" value="1"/>
</dbReference>
<dbReference type="SMART" id="SM00271">
    <property type="entry name" value="DnaJ"/>
    <property type="match status" value="1"/>
</dbReference>
<sequence length="184" mass="21837">MDKFSIFVISVIIFGTMQIAYAQEKNLDMELEVSDEEKIILFSGFAIAVIGLFLFLARDIILRRKTSYDKEELESKKDKTFEKYHSDWGDDYEELGHRSNTKEDKEFRDALNNDELPNYYEIIGVEKDATPEEIKKKFRELAKKTHPDKTKEDSEEEMAELNKAYEILSDKELREKYDRYFKVD</sequence>
<dbReference type="GO" id="GO:0005737">
    <property type="term" value="C:cytoplasm"/>
    <property type="evidence" value="ECO:0007669"/>
    <property type="project" value="TreeGrafter"/>
</dbReference>
<dbReference type="RefSeq" id="WP_179360118.1">
    <property type="nucleotide sequence ID" value="NZ_CP026993.1"/>
</dbReference>
<organism evidence="3 4">
    <name type="scientific">Nitrosopumilus cobalaminigenes</name>
    <dbReference type="NCBI Taxonomy" id="1470066"/>
    <lineage>
        <taxon>Archaea</taxon>
        <taxon>Nitrososphaerota</taxon>
        <taxon>Nitrososphaeria</taxon>
        <taxon>Nitrosopumilales</taxon>
        <taxon>Nitrosopumilaceae</taxon>
        <taxon>Nitrosopumilus</taxon>
    </lineage>
</organism>
<feature type="transmembrane region" description="Helical" evidence="1">
    <location>
        <begin position="38"/>
        <end position="57"/>
    </location>
</feature>
<keyword evidence="4" id="KW-1185">Reference proteome</keyword>
<dbReference type="GeneID" id="56059451"/>